<dbReference type="SUPFAM" id="SSF55961">
    <property type="entry name" value="Bet v1-like"/>
    <property type="match status" value="1"/>
</dbReference>
<dbReference type="InterPro" id="IPR023393">
    <property type="entry name" value="START-like_dom_sf"/>
</dbReference>
<evidence type="ECO:0000313" key="4">
    <source>
        <dbReference type="Proteomes" id="UP001595816"/>
    </source>
</evidence>
<sequence>MAFPDRIERTLELNHAPERVWQALTTAEGLGTWFGQKAEVDLRVGGHAKLTWDSGDVATLTIERVEPPHVFGYTWMIYGLPAEDPRRTYVEFTLEPSDAGTTLTMVETGFAQLPDGEYKKAYSANNEGWTSELGELVAYLDGTH</sequence>
<dbReference type="Gene3D" id="3.30.530.20">
    <property type="match status" value="1"/>
</dbReference>
<proteinExistence type="inferred from homology"/>
<comment type="similarity">
    <text evidence="1">Belongs to the AHA1 family.</text>
</comment>
<evidence type="ECO:0000313" key="3">
    <source>
        <dbReference type="EMBL" id="MFC4136433.1"/>
    </source>
</evidence>
<name>A0ABV8M1H3_9ACTN</name>
<dbReference type="EMBL" id="JBHSAY010000030">
    <property type="protein sequence ID" value="MFC4136433.1"/>
    <property type="molecule type" value="Genomic_DNA"/>
</dbReference>
<dbReference type="Proteomes" id="UP001595816">
    <property type="component" value="Unassembled WGS sequence"/>
</dbReference>
<reference evidence="4" key="1">
    <citation type="journal article" date="2019" name="Int. J. Syst. Evol. Microbiol.">
        <title>The Global Catalogue of Microorganisms (GCM) 10K type strain sequencing project: providing services to taxonomists for standard genome sequencing and annotation.</title>
        <authorList>
            <consortium name="The Broad Institute Genomics Platform"/>
            <consortium name="The Broad Institute Genome Sequencing Center for Infectious Disease"/>
            <person name="Wu L."/>
            <person name="Ma J."/>
        </authorList>
    </citation>
    <scope>NUCLEOTIDE SEQUENCE [LARGE SCALE GENOMIC DNA]</scope>
    <source>
        <strain evidence="4">CGMCC 4.7289</strain>
    </source>
</reference>
<dbReference type="CDD" id="cd08898">
    <property type="entry name" value="SRPBCC_CalC_Aha1-like_5"/>
    <property type="match status" value="1"/>
</dbReference>
<comment type="caution">
    <text evidence="3">The sequence shown here is derived from an EMBL/GenBank/DDBJ whole genome shotgun (WGS) entry which is preliminary data.</text>
</comment>
<evidence type="ECO:0000256" key="1">
    <source>
        <dbReference type="ARBA" id="ARBA00006817"/>
    </source>
</evidence>
<dbReference type="RefSeq" id="WP_253756011.1">
    <property type="nucleotide sequence ID" value="NZ_JAMZDZ010000001.1"/>
</dbReference>
<organism evidence="3 4">
    <name type="scientific">Hamadaea flava</name>
    <dbReference type="NCBI Taxonomy" id="1742688"/>
    <lineage>
        <taxon>Bacteria</taxon>
        <taxon>Bacillati</taxon>
        <taxon>Actinomycetota</taxon>
        <taxon>Actinomycetes</taxon>
        <taxon>Micromonosporales</taxon>
        <taxon>Micromonosporaceae</taxon>
        <taxon>Hamadaea</taxon>
    </lineage>
</organism>
<protein>
    <submittedName>
        <fullName evidence="3">SRPBCC family protein</fullName>
    </submittedName>
</protein>
<evidence type="ECO:0000259" key="2">
    <source>
        <dbReference type="Pfam" id="PF08327"/>
    </source>
</evidence>
<dbReference type="Pfam" id="PF08327">
    <property type="entry name" value="AHSA1"/>
    <property type="match status" value="1"/>
</dbReference>
<accession>A0ABV8M1H3</accession>
<gene>
    <name evidence="3" type="ORF">ACFOZ4_37990</name>
</gene>
<feature type="domain" description="Activator of Hsp90 ATPase homologue 1/2-like C-terminal" evidence="2">
    <location>
        <begin position="15"/>
        <end position="140"/>
    </location>
</feature>
<dbReference type="InterPro" id="IPR013538">
    <property type="entry name" value="ASHA1/2-like_C"/>
</dbReference>
<keyword evidence="4" id="KW-1185">Reference proteome</keyword>